<dbReference type="Proteomes" id="UP000006727">
    <property type="component" value="Chromosome 23"/>
</dbReference>
<dbReference type="EMBL" id="ABEU02000023">
    <property type="protein sequence ID" value="PNR29643.1"/>
    <property type="molecule type" value="Genomic_DNA"/>
</dbReference>
<keyword evidence="5" id="KW-0808">Transferase</keyword>
<evidence type="ECO:0000259" key="11">
    <source>
        <dbReference type="Pfam" id="PF00534"/>
    </source>
</evidence>
<dbReference type="SUPFAM" id="SSF53756">
    <property type="entry name" value="UDP-Glycosyltransferase/glycogen phosphorylase"/>
    <property type="match status" value="1"/>
</dbReference>
<evidence type="ECO:0000256" key="3">
    <source>
        <dbReference type="ARBA" id="ARBA00022640"/>
    </source>
</evidence>
<gene>
    <name evidence="13" type="primary">LOC112276128</name>
    <name evidence="12" type="ORF">PHYPA_028337</name>
</gene>
<keyword evidence="4" id="KW-0328">Glycosyltransferase</keyword>
<dbReference type="Gramene" id="Pp3c23_20240V3.2">
    <property type="protein sequence ID" value="Pp3c23_20240V3.2"/>
    <property type="gene ID" value="Pp3c23_20240"/>
</dbReference>
<dbReference type="KEGG" id="ppp:112276128"/>
<comment type="catalytic activity">
    <reaction evidence="10">
        <text>a 1,2-diacyl-3-O-(beta-D-galactosyl)-sn-glycerol + UDP-alpha-D-galactose = a 1,2-diacyl-3-O-[alpha-D-galactosyl-(1-&gt;6)-beta-D-galactosyl]-sn-glycerol + UDP + H(+)</text>
        <dbReference type="Rhea" id="RHEA:10520"/>
        <dbReference type="ChEBI" id="CHEBI:15378"/>
        <dbReference type="ChEBI" id="CHEBI:17615"/>
        <dbReference type="ChEBI" id="CHEBI:28396"/>
        <dbReference type="ChEBI" id="CHEBI:58223"/>
        <dbReference type="ChEBI" id="CHEBI:66914"/>
        <dbReference type="EC" id="2.4.1.241"/>
    </reaction>
</comment>
<evidence type="ECO:0000256" key="5">
    <source>
        <dbReference type="ARBA" id="ARBA00022679"/>
    </source>
</evidence>
<dbReference type="PANTHER" id="PTHR46132:SF1">
    <property type="entry name" value="DIGALACTOSYLDIACYLGLYCEROL SYNTHASE 2, CHLOROPLASTIC"/>
    <property type="match status" value="1"/>
</dbReference>
<comment type="subcellular location">
    <subcellularLocation>
        <location evidence="8">Plastid</location>
        <location evidence="8">Chloroplast outer membrane</location>
    </subcellularLocation>
</comment>
<dbReference type="PANTHER" id="PTHR46132">
    <property type="entry name" value="DIGALACTOSYLDIACYLGLYCEROL SYNTHASE 2, CHLOROPLASTIC"/>
    <property type="match status" value="1"/>
</dbReference>
<dbReference type="Pfam" id="PF00534">
    <property type="entry name" value="Glycos_transf_1"/>
    <property type="match status" value="1"/>
</dbReference>
<name>A0A2K1IK48_PHYPA</name>
<accession>A0A2K1IK48</accession>
<dbReference type="Gramene" id="Pp3c23_20240V3.1">
    <property type="protein sequence ID" value="Pp3c23_20240V3.1"/>
    <property type="gene ID" value="Pp3c23_20240"/>
</dbReference>
<evidence type="ECO:0000256" key="9">
    <source>
        <dbReference type="ARBA" id="ARBA00024055"/>
    </source>
</evidence>
<dbReference type="PaxDb" id="3218-PP1S49_91V6.1"/>
<reference evidence="12 14" key="2">
    <citation type="journal article" date="2018" name="Plant J.">
        <title>The Physcomitrella patens chromosome-scale assembly reveals moss genome structure and evolution.</title>
        <authorList>
            <person name="Lang D."/>
            <person name="Ullrich K.K."/>
            <person name="Murat F."/>
            <person name="Fuchs J."/>
            <person name="Jenkins J."/>
            <person name="Haas F.B."/>
            <person name="Piednoel M."/>
            <person name="Gundlach H."/>
            <person name="Van Bel M."/>
            <person name="Meyberg R."/>
            <person name="Vives C."/>
            <person name="Morata J."/>
            <person name="Symeonidi A."/>
            <person name="Hiss M."/>
            <person name="Muchero W."/>
            <person name="Kamisugi Y."/>
            <person name="Saleh O."/>
            <person name="Blanc G."/>
            <person name="Decker E.L."/>
            <person name="van Gessel N."/>
            <person name="Grimwood J."/>
            <person name="Hayes R.D."/>
            <person name="Graham S.W."/>
            <person name="Gunter L.E."/>
            <person name="McDaniel S.F."/>
            <person name="Hoernstein S.N.W."/>
            <person name="Larsson A."/>
            <person name="Li F.W."/>
            <person name="Perroud P.F."/>
            <person name="Phillips J."/>
            <person name="Ranjan P."/>
            <person name="Rokshar D.S."/>
            <person name="Rothfels C.J."/>
            <person name="Schneider L."/>
            <person name="Shu S."/>
            <person name="Stevenson D.W."/>
            <person name="Thummler F."/>
            <person name="Tillich M."/>
            <person name="Villarreal Aguilar J.C."/>
            <person name="Widiez T."/>
            <person name="Wong G.K."/>
            <person name="Wymore A."/>
            <person name="Zhang Y."/>
            <person name="Zimmer A.D."/>
            <person name="Quatrano R.S."/>
            <person name="Mayer K.F.X."/>
            <person name="Goodstein D."/>
            <person name="Casacuberta J.M."/>
            <person name="Vandepoele K."/>
            <person name="Reski R."/>
            <person name="Cuming A.C."/>
            <person name="Tuskan G.A."/>
            <person name="Maumus F."/>
            <person name="Salse J."/>
            <person name="Schmutz J."/>
            <person name="Rensing S.A."/>
        </authorList>
    </citation>
    <scope>NUCLEOTIDE SEQUENCE [LARGE SCALE GENOMIC DNA]</scope>
    <source>
        <strain evidence="13 14">cv. Gransden 2004</strain>
    </source>
</reference>
<evidence type="ECO:0000256" key="4">
    <source>
        <dbReference type="ARBA" id="ARBA00022676"/>
    </source>
</evidence>
<evidence type="ECO:0000256" key="1">
    <source>
        <dbReference type="ARBA" id="ARBA00009481"/>
    </source>
</evidence>
<dbReference type="EnsemblPlants" id="Pp3c23_20240V3.1">
    <property type="protein sequence ID" value="Pp3c23_20240V3.1"/>
    <property type="gene ID" value="Pp3c23_20240"/>
</dbReference>
<dbReference type="GO" id="GO:0019375">
    <property type="term" value="P:galactolipid biosynthetic process"/>
    <property type="evidence" value="ECO:0000318"/>
    <property type="project" value="GO_Central"/>
</dbReference>
<keyword evidence="2" id="KW-0150">Chloroplast</keyword>
<evidence type="ECO:0000256" key="10">
    <source>
        <dbReference type="ARBA" id="ARBA00048651"/>
    </source>
</evidence>
<dbReference type="InterPro" id="IPR001296">
    <property type="entry name" value="Glyco_trans_1"/>
</dbReference>
<dbReference type="RefSeq" id="XP_024362942.1">
    <property type="nucleotide sequence ID" value="XM_024507174.2"/>
</dbReference>
<evidence type="ECO:0000256" key="6">
    <source>
        <dbReference type="ARBA" id="ARBA00022805"/>
    </source>
</evidence>
<dbReference type="GO" id="GO:0035250">
    <property type="term" value="F:UDP-galactosyltransferase activity"/>
    <property type="evidence" value="ECO:0000318"/>
    <property type="project" value="GO_Central"/>
</dbReference>
<dbReference type="Gene3D" id="3.40.50.2000">
    <property type="entry name" value="Glycogen Phosphorylase B"/>
    <property type="match status" value="1"/>
</dbReference>
<dbReference type="CDD" id="cd01635">
    <property type="entry name" value="Glycosyltransferase_GTB-type"/>
    <property type="match status" value="1"/>
</dbReference>
<dbReference type="OrthoDB" id="44480at2759"/>
<evidence type="ECO:0000256" key="7">
    <source>
        <dbReference type="ARBA" id="ARBA00023136"/>
    </source>
</evidence>
<comment type="similarity">
    <text evidence="1">Belongs to the glycosyltransferase group 1 family. Glycosyltransferase 4 subfamily.</text>
</comment>
<keyword evidence="7" id="KW-0472">Membrane</keyword>
<dbReference type="GO" id="GO:0009707">
    <property type="term" value="C:chloroplast outer membrane"/>
    <property type="evidence" value="ECO:0000318"/>
    <property type="project" value="GO_Central"/>
</dbReference>
<dbReference type="FunCoup" id="A0A2K1IK48">
    <property type="interactions" value="626"/>
</dbReference>
<reference evidence="13" key="3">
    <citation type="submission" date="2020-12" db="UniProtKB">
        <authorList>
            <consortium name="EnsemblPlants"/>
        </authorList>
    </citation>
    <scope>IDENTIFICATION</scope>
</reference>
<keyword evidence="3" id="KW-0934">Plastid</keyword>
<evidence type="ECO:0000256" key="2">
    <source>
        <dbReference type="ARBA" id="ARBA00022528"/>
    </source>
</evidence>
<dbReference type="EC" id="2.4.1.241" evidence="9"/>
<dbReference type="EnsemblPlants" id="Pp3c23_20240V3.2">
    <property type="protein sequence ID" value="Pp3c23_20240V3.2"/>
    <property type="gene ID" value="Pp3c23_20240"/>
</dbReference>
<evidence type="ECO:0000313" key="14">
    <source>
        <dbReference type="Proteomes" id="UP000006727"/>
    </source>
</evidence>
<protein>
    <recommendedName>
        <fullName evidence="9">digalactosyldiacylglycerol synthase</fullName>
        <ecNumber evidence="9">2.4.1.241</ecNumber>
    </recommendedName>
</protein>
<evidence type="ECO:0000313" key="13">
    <source>
        <dbReference type="EnsemblPlants" id="Pp3c23_20240V3.1"/>
    </source>
</evidence>
<proteinExistence type="inferred from homology"/>
<evidence type="ECO:0000256" key="8">
    <source>
        <dbReference type="ARBA" id="ARBA00024013"/>
    </source>
</evidence>
<dbReference type="FunFam" id="3.40.50.2000:FF:000067">
    <property type="entry name" value="Digalactosyldiacylglycerol synthase 1, chloroplastic"/>
    <property type="match status" value="1"/>
</dbReference>
<sequence length="848" mass="96018">MAPWDAAADARTSVGTEKAFSFLSKSISEVQKSAESDIELIRSRVKSFQNLSEALDKEWESLKIPAVDNLKNSGKILRMMADTSKRTPGSSLSSGADFSFLESLKPTLTDFQRPFSDPDFQSRHRDDSRGMNLWLRKPSFSKDAESGLDLFSRKARDGLRNEWSSSRKMSDRSMIVRDWQKGPRRKKLNRRSKPASVDDWVDDWEPLRRVKESVKESLQELESTAATSKTPSEFFENVKKTEFYENVKKNLKLSSGADGSKEMYMSNVAPLDVPELLENLVRQSEPLLGHLGVRKDVSEKVCELIRSCKREDQQLFHQSSKTGKDLNKSQDNLELRIATVCQSTGYRYKGGLWNDYENTRGSFQQDARRNIAIVTTASLPWMTGTAVNPLFRAAFLAKAGKQNVTLLVPWLCKKDQEQVYPNRMTFDSPEDQESYVRDWVEARVGFKSDFKIAFYPGKFSTDKRSILASGDISDFIPKEEADVAVLEEPEHLTWFYHGKRWTDKFQHVVGIVHTNYLEYVKREKNGAARAFALEHINNWMARAYCNKVLRLSAATQDFPRSSVVNVHGVGPIFLETGKRLAAESGEGNPTFSKGAYYLGKMIWGKGYRELVDLFVKNKDQLSNVELDVFGSGEDSHEVHAEAQQNGLRMRFYQGRDHGDNTLHGYKVFINPSLSDVVCTTTAEALAMGKIAVCADHPSNDFFRSFPNCYFYRTPEEFVEKVQQAMASEPVPLSPELQHLLSWEAATDRFIDSAGIDMLPPKGAKKSRSKTPALLGEEIDQKTMTLSTSSPDLTDIVDKGLYFAHYLMTGFDPMRNLLGAHPQTKHIDSQHCKDLGLPPPHVQRPVYGW</sequence>
<evidence type="ECO:0000313" key="12">
    <source>
        <dbReference type="EMBL" id="PNR29643.1"/>
    </source>
</evidence>
<organism evidence="12">
    <name type="scientific">Physcomitrium patens</name>
    <name type="common">Spreading-leaved earth moss</name>
    <name type="synonym">Physcomitrella patens</name>
    <dbReference type="NCBI Taxonomy" id="3218"/>
    <lineage>
        <taxon>Eukaryota</taxon>
        <taxon>Viridiplantae</taxon>
        <taxon>Streptophyta</taxon>
        <taxon>Embryophyta</taxon>
        <taxon>Bryophyta</taxon>
        <taxon>Bryophytina</taxon>
        <taxon>Bryopsida</taxon>
        <taxon>Funariidae</taxon>
        <taxon>Funariales</taxon>
        <taxon>Funariaceae</taxon>
        <taxon>Physcomitrium</taxon>
    </lineage>
</organism>
<dbReference type="GeneID" id="112276128"/>
<feature type="domain" description="Glycosyl transferase family 1" evidence="11">
    <location>
        <begin position="595"/>
        <end position="728"/>
    </location>
</feature>
<reference evidence="12 14" key="1">
    <citation type="journal article" date="2008" name="Science">
        <title>The Physcomitrella genome reveals evolutionary insights into the conquest of land by plants.</title>
        <authorList>
            <person name="Rensing S."/>
            <person name="Lang D."/>
            <person name="Zimmer A."/>
            <person name="Terry A."/>
            <person name="Salamov A."/>
            <person name="Shapiro H."/>
            <person name="Nishiyama T."/>
            <person name="Perroud P.-F."/>
            <person name="Lindquist E."/>
            <person name="Kamisugi Y."/>
            <person name="Tanahashi T."/>
            <person name="Sakakibara K."/>
            <person name="Fujita T."/>
            <person name="Oishi K."/>
            <person name="Shin-I T."/>
            <person name="Kuroki Y."/>
            <person name="Toyoda A."/>
            <person name="Suzuki Y."/>
            <person name="Hashimoto A."/>
            <person name="Yamaguchi K."/>
            <person name="Sugano A."/>
            <person name="Kohara Y."/>
            <person name="Fujiyama A."/>
            <person name="Anterola A."/>
            <person name="Aoki S."/>
            <person name="Ashton N."/>
            <person name="Barbazuk W.B."/>
            <person name="Barker E."/>
            <person name="Bennetzen J."/>
            <person name="Bezanilla M."/>
            <person name="Blankenship R."/>
            <person name="Cho S.H."/>
            <person name="Dutcher S."/>
            <person name="Estelle M."/>
            <person name="Fawcett J.A."/>
            <person name="Gundlach H."/>
            <person name="Hanada K."/>
            <person name="Heyl A."/>
            <person name="Hicks K.A."/>
            <person name="Hugh J."/>
            <person name="Lohr M."/>
            <person name="Mayer K."/>
            <person name="Melkozernov A."/>
            <person name="Murata T."/>
            <person name="Nelson D."/>
            <person name="Pils B."/>
            <person name="Prigge M."/>
            <person name="Reiss B."/>
            <person name="Renner T."/>
            <person name="Rombauts S."/>
            <person name="Rushton P."/>
            <person name="Sanderfoot A."/>
            <person name="Schween G."/>
            <person name="Shiu S.-H."/>
            <person name="Stueber K."/>
            <person name="Theodoulou F.L."/>
            <person name="Tu H."/>
            <person name="Van de Peer Y."/>
            <person name="Verrier P.J."/>
            <person name="Waters E."/>
            <person name="Wood A."/>
            <person name="Yang L."/>
            <person name="Cove D."/>
            <person name="Cuming A."/>
            <person name="Hasebe M."/>
            <person name="Lucas S."/>
            <person name="Mishler D.B."/>
            <person name="Reski R."/>
            <person name="Grigoriev I."/>
            <person name="Quatrano R.S."/>
            <person name="Boore J.L."/>
        </authorList>
    </citation>
    <scope>NUCLEOTIDE SEQUENCE [LARGE SCALE GENOMIC DNA]</scope>
    <source>
        <strain evidence="13 14">cv. Gransden 2004</strain>
    </source>
</reference>
<keyword evidence="14" id="KW-1185">Reference proteome</keyword>
<dbReference type="InterPro" id="IPR044525">
    <property type="entry name" value="DGDG1/2"/>
</dbReference>
<dbReference type="STRING" id="3218.A0A2K1IK48"/>
<dbReference type="AlphaFoldDB" id="A0A2K1IK48"/>
<dbReference type="GO" id="GO:0046481">
    <property type="term" value="F:digalactosyldiacylglycerol synthase activity"/>
    <property type="evidence" value="ECO:0007669"/>
    <property type="project" value="UniProtKB-EC"/>
</dbReference>
<keyword evidence="6" id="KW-1002">Plastid outer membrane</keyword>